<proteinExistence type="predicted"/>
<keyword evidence="2" id="KW-1185">Reference proteome</keyword>
<sequence length="477" mass="55902">CHTIQNYDTFLNEKGIALKKCLQCRTNIRLSRSKNETPDMIISHLDITEMVYNSLTSLNNTDEFYEKENKELELEFNVELSSLLDAISDEELQKENIDFEIGRCIIAYISKEDGYSWVYPKHPELDKQRDIPTYLERYNCEETVNIEIFSTLDLIKIIYSHKALHPRPRHVAMTLEVKTFIKDNIEFSVPEIWCQIRENFIKGYENLMVQQTYYWWSIESHKKYCQDSDPLLLAKCLLEELNQEIIVDNLNSSTPALGFLTLLFNRLIYNKFDAIAIDVTYGTNSLVCKLYSVIGIIDGTGFPLSYLLITARRNQNITEILFQWIKALKEPSNKKNTYYSYNPKLAHEACSMIDPNWGVQRNGYYPLISSYNGDLVNLFYLKNSVNYQPSNILSTQEELELDIRHEDSSDNEENNFKTDLDYLHKMLDKTKMLLDESRNKPKRHLWLKNVRSNFKSLEKINNDIAALNNHDVLMANF</sequence>
<dbReference type="EMBL" id="CAJVQC010026611">
    <property type="protein sequence ID" value="CAG8733668.1"/>
    <property type="molecule type" value="Genomic_DNA"/>
</dbReference>
<accession>A0ACA9Q365</accession>
<evidence type="ECO:0000313" key="1">
    <source>
        <dbReference type="EMBL" id="CAG8733668.1"/>
    </source>
</evidence>
<feature type="non-terminal residue" evidence="1">
    <location>
        <position position="1"/>
    </location>
</feature>
<dbReference type="Proteomes" id="UP000789920">
    <property type="component" value="Unassembled WGS sequence"/>
</dbReference>
<comment type="caution">
    <text evidence="1">The sequence shown here is derived from an EMBL/GenBank/DDBJ whole genome shotgun (WGS) entry which is preliminary data.</text>
</comment>
<protein>
    <submittedName>
        <fullName evidence="1">12969_t:CDS:1</fullName>
    </submittedName>
</protein>
<reference evidence="1" key="1">
    <citation type="submission" date="2021-06" db="EMBL/GenBank/DDBJ databases">
        <authorList>
            <person name="Kallberg Y."/>
            <person name="Tangrot J."/>
            <person name="Rosling A."/>
        </authorList>
    </citation>
    <scope>NUCLEOTIDE SEQUENCE</scope>
    <source>
        <strain evidence="1">MA461A</strain>
    </source>
</reference>
<organism evidence="1 2">
    <name type="scientific">Racocetra persica</name>
    <dbReference type="NCBI Taxonomy" id="160502"/>
    <lineage>
        <taxon>Eukaryota</taxon>
        <taxon>Fungi</taxon>
        <taxon>Fungi incertae sedis</taxon>
        <taxon>Mucoromycota</taxon>
        <taxon>Glomeromycotina</taxon>
        <taxon>Glomeromycetes</taxon>
        <taxon>Diversisporales</taxon>
        <taxon>Gigasporaceae</taxon>
        <taxon>Racocetra</taxon>
    </lineage>
</organism>
<name>A0ACA9Q365_9GLOM</name>
<gene>
    <name evidence="1" type="ORF">RPERSI_LOCUS12423</name>
</gene>
<evidence type="ECO:0000313" key="2">
    <source>
        <dbReference type="Proteomes" id="UP000789920"/>
    </source>
</evidence>